<sequence>MVTPWYKQFWPWFLIALPASVVVASLLTVTVFSMNSVSLVAEDYYKKGKAINVDLSKLKVAAQLGISAQLSSSDQAIAIALDKGDLESFPALKVHIQHRTLERKDVNVMVNPNQAGVYHIDLAEPISGPWFIEITSFDKQWKVHGRINFPVSTPLTLTGKQ</sequence>
<keyword evidence="1" id="KW-0472">Membrane</keyword>
<keyword evidence="1" id="KW-1133">Transmembrane helix</keyword>
<dbReference type="Pfam" id="PF05751">
    <property type="entry name" value="FixH"/>
    <property type="match status" value="1"/>
</dbReference>
<dbReference type="RefSeq" id="WP_269579924.1">
    <property type="nucleotide sequence ID" value="NZ_CP114588.1"/>
</dbReference>
<organism evidence="2 3">
    <name type="scientific">Salinivibrio kushneri</name>
    <dbReference type="NCBI Taxonomy" id="1908198"/>
    <lineage>
        <taxon>Bacteria</taxon>
        <taxon>Pseudomonadati</taxon>
        <taxon>Pseudomonadota</taxon>
        <taxon>Gammaproteobacteria</taxon>
        <taxon>Vibrionales</taxon>
        <taxon>Vibrionaceae</taxon>
        <taxon>Salinivibrio</taxon>
    </lineage>
</organism>
<dbReference type="Proteomes" id="UP001164748">
    <property type="component" value="Chromosome"/>
</dbReference>
<protein>
    <submittedName>
        <fullName evidence="2">FixH family protein</fullName>
    </submittedName>
</protein>
<evidence type="ECO:0000256" key="1">
    <source>
        <dbReference type="SAM" id="Phobius"/>
    </source>
</evidence>
<proteinExistence type="predicted"/>
<dbReference type="InterPro" id="IPR008620">
    <property type="entry name" value="FixH"/>
</dbReference>
<evidence type="ECO:0000313" key="2">
    <source>
        <dbReference type="EMBL" id="WBA09832.1"/>
    </source>
</evidence>
<gene>
    <name evidence="2" type="ORF">N8M53_06465</name>
</gene>
<name>A0AA47KN08_9GAMM</name>
<dbReference type="AlphaFoldDB" id="A0AA47KN08"/>
<dbReference type="EMBL" id="CP114588">
    <property type="protein sequence ID" value="WBA09832.1"/>
    <property type="molecule type" value="Genomic_DNA"/>
</dbReference>
<keyword evidence="1" id="KW-0812">Transmembrane</keyword>
<evidence type="ECO:0000313" key="3">
    <source>
        <dbReference type="Proteomes" id="UP001164748"/>
    </source>
</evidence>
<reference evidence="2" key="1">
    <citation type="submission" date="2022-09" db="EMBL/GenBank/DDBJ databases">
        <authorList>
            <person name="Li Z.-J."/>
        </authorList>
    </citation>
    <scope>NUCLEOTIDE SEQUENCE</scope>
    <source>
        <strain evidence="2">TGB11</strain>
    </source>
</reference>
<feature type="transmembrane region" description="Helical" evidence="1">
    <location>
        <begin position="12"/>
        <end position="32"/>
    </location>
</feature>
<accession>A0AA47KN08</accession>